<evidence type="ECO:0000313" key="3">
    <source>
        <dbReference type="Proteomes" id="UP000286415"/>
    </source>
</evidence>
<evidence type="ECO:0000256" key="1">
    <source>
        <dbReference type="SAM" id="MobiDB-lite"/>
    </source>
</evidence>
<feature type="region of interest" description="Disordered" evidence="1">
    <location>
        <begin position="69"/>
        <end position="88"/>
    </location>
</feature>
<protein>
    <submittedName>
        <fullName evidence="2">Uncharacterized protein</fullName>
    </submittedName>
</protein>
<reference evidence="2 3" key="2">
    <citation type="journal article" date="2021" name="Genomics">
        <title>High-quality reference genome for Clonorchis sinensis.</title>
        <authorList>
            <person name="Young N.D."/>
            <person name="Stroehlein A.J."/>
            <person name="Kinkar L."/>
            <person name="Wang T."/>
            <person name="Sohn W.M."/>
            <person name="Chang B.C.H."/>
            <person name="Kaur P."/>
            <person name="Weisz D."/>
            <person name="Dudchenko O."/>
            <person name="Aiden E.L."/>
            <person name="Korhonen P.K."/>
            <person name="Gasser R.B."/>
        </authorList>
    </citation>
    <scope>NUCLEOTIDE SEQUENCE [LARGE SCALE GENOMIC DNA]</scope>
    <source>
        <strain evidence="2">Cs-k2</strain>
    </source>
</reference>
<dbReference type="Proteomes" id="UP000286415">
    <property type="component" value="Unassembled WGS sequence"/>
</dbReference>
<feature type="compositionally biased region" description="Polar residues" evidence="1">
    <location>
        <begin position="71"/>
        <end position="88"/>
    </location>
</feature>
<name>A0A8T1MFA4_CLOSI</name>
<keyword evidence="3" id="KW-1185">Reference proteome</keyword>
<evidence type="ECO:0000313" key="2">
    <source>
        <dbReference type="EMBL" id="KAG5448057.1"/>
    </source>
</evidence>
<accession>A0A8T1MFA4</accession>
<sequence length="88" mass="9674">MKQAADKLRGILTLKWEHFIGYNVVEACLDSAISSGYFACYPQIHPVVLYSDCYRMIMPDVRVPAGVLPPSHSSNGTTMPESTIATPD</sequence>
<gene>
    <name evidence="2" type="ORF">CSKR_200657</name>
</gene>
<dbReference type="EMBL" id="NIRI02000042">
    <property type="protein sequence ID" value="KAG5448057.1"/>
    <property type="molecule type" value="Genomic_DNA"/>
</dbReference>
<organism evidence="2 3">
    <name type="scientific">Clonorchis sinensis</name>
    <name type="common">Chinese liver fluke</name>
    <dbReference type="NCBI Taxonomy" id="79923"/>
    <lineage>
        <taxon>Eukaryota</taxon>
        <taxon>Metazoa</taxon>
        <taxon>Spiralia</taxon>
        <taxon>Lophotrochozoa</taxon>
        <taxon>Platyhelminthes</taxon>
        <taxon>Trematoda</taxon>
        <taxon>Digenea</taxon>
        <taxon>Opisthorchiida</taxon>
        <taxon>Opisthorchiata</taxon>
        <taxon>Opisthorchiidae</taxon>
        <taxon>Clonorchis</taxon>
    </lineage>
</organism>
<comment type="caution">
    <text evidence="2">The sequence shown here is derived from an EMBL/GenBank/DDBJ whole genome shotgun (WGS) entry which is preliminary data.</text>
</comment>
<reference evidence="2 3" key="1">
    <citation type="journal article" date="2018" name="Biotechnol. Adv.">
        <title>Improved genomic resources and new bioinformatic workflow for the carcinogenic parasite Clonorchis sinensis: Biotechnological implications.</title>
        <authorList>
            <person name="Wang D."/>
            <person name="Korhonen P.K."/>
            <person name="Gasser R.B."/>
            <person name="Young N.D."/>
        </authorList>
    </citation>
    <scope>NUCLEOTIDE SEQUENCE [LARGE SCALE GENOMIC DNA]</scope>
    <source>
        <strain evidence="2">Cs-k2</strain>
    </source>
</reference>
<proteinExistence type="predicted"/>
<dbReference type="AlphaFoldDB" id="A0A8T1MFA4"/>